<comment type="caution">
    <text evidence="2">The sequence shown here is derived from an EMBL/GenBank/DDBJ whole genome shotgun (WGS) entry which is preliminary data.</text>
</comment>
<dbReference type="InterPro" id="IPR050764">
    <property type="entry name" value="CbbQ/NirQ/NorQ/GpvN"/>
</dbReference>
<sequence>MALLKRDDLIKIIETCQIKGQDEAIIRALMYINLGYPIMLYGPPGNGKTTIAEHILRYISGGDNYHRIEATEGMTEYHTIGGFHPLSMSGNPELSKQFVYKDGVITRALVESKNLLIDEFTRAPTTAYSGLFMLLSTGKLPLEYREEILMRPNDWVLIVTANLGDEGTFKMSAALKRRFIPIFVGYTSRYTEEKIIRMYTPDLDPMIANSILDFAEETRRLWQEDKALPQGLSTDGVIKMARYCDLSISEGLDPKTAFTDAAMHQGVVIADETDYVSLQTVNELALKIASRL</sequence>
<keyword evidence="3" id="KW-1185">Reference proteome</keyword>
<protein>
    <submittedName>
        <fullName evidence="2">MoxR family ATPase</fullName>
    </submittedName>
</protein>
<dbReference type="AlphaFoldDB" id="A0AAP2W5M1"/>
<dbReference type="SUPFAM" id="SSF52540">
    <property type="entry name" value="P-loop containing nucleoside triphosphate hydrolases"/>
    <property type="match status" value="1"/>
</dbReference>
<dbReference type="EMBL" id="PGCK01000010">
    <property type="protein sequence ID" value="MCD1295665.1"/>
    <property type="molecule type" value="Genomic_DNA"/>
</dbReference>
<dbReference type="PANTHER" id="PTHR42759:SF1">
    <property type="entry name" value="MAGNESIUM-CHELATASE SUBUNIT CHLD"/>
    <property type="match status" value="1"/>
</dbReference>
<reference evidence="2 3" key="1">
    <citation type="submission" date="2017-11" db="EMBL/GenBank/DDBJ databases">
        <title>Isolation and Characterization of Family Methanocellaceae Species from Potential Methane Hydrate Area Offshore Southwestern Taiwan.</title>
        <authorList>
            <person name="Zhang W.-L."/>
            <person name="Chen W.-C."/>
            <person name="Lai M.-C."/>
            <person name="Chen S.-C."/>
        </authorList>
    </citation>
    <scope>NUCLEOTIDE SEQUENCE [LARGE SCALE GENOMIC DNA]</scope>
    <source>
        <strain evidence="2 3">CWC-04</strain>
    </source>
</reference>
<dbReference type="PANTHER" id="PTHR42759">
    <property type="entry name" value="MOXR FAMILY PROTEIN"/>
    <property type="match status" value="1"/>
</dbReference>
<dbReference type="CDD" id="cd00009">
    <property type="entry name" value="AAA"/>
    <property type="match status" value="1"/>
</dbReference>
<evidence type="ECO:0000313" key="2">
    <source>
        <dbReference type="EMBL" id="MCD1295665.1"/>
    </source>
</evidence>
<accession>A0AAP2W5M1</accession>
<evidence type="ECO:0000259" key="1">
    <source>
        <dbReference type="SMART" id="SM00382"/>
    </source>
</evidence>
<name>A0AAP2W5M1_9EURY</name>
<dbReference type="RefSeq" id="WP_230742522.1">
    <property type="nucleotide sequence ID" value="NZ_PGCK01000010.1"/>
</dbReference>
<dbReference type="InterPro" id="IPR011704">
    <property type="entry name" value="ATPase_dyneun-rel_AAA"/>
</dbReference>
<dbReference type="GO" id="GO:0016887">
    <property type="term" value="F:ATP hydrolysis activity"/>
    <property type="evidence" value="ECO:0007669"/>
    <property type="project" value="InterPro"/>
</dbReference>
<dbReference type="Pfam" id="PF07728">
    <property type="entry name" value="AAA_5"/>
    <property type="match status" value="1"/>
</dbReference>
<dbReference type="Proteomes" id="UP001320159">
    <property type="component" value="Unassembled WGS sequence"/>
</dbReference>
<feature type="domain" description="AAA+ ATPase" evidence="1">
    <location>
        <begin position="34"/>
        <end position="189"/>
    </location>
</feature>
<evidence type="ECO:0000313" key="3">
    <source>
        <dbReference type="Proteomes" id="UP001320159"/>
    </source>
</evidence>
<dbReference type="SMART" id="SM00382">
    <property type="entry name" value="AAA"/>
    <property type="match status" value="1"/>
</dbReference>
<proteinExistence type="predicted"/>
<dbReference type="InterPro" id="IPR027417">
    <property type="entry name" value="P-loop_NTPase"/>
</dbReference>
<organism evidence="2 3">
    <name type="scientific">Methanooceanicella nereidis</name>
    <dbReference type="NCBI Taxonomy" id="2052831"/>
    <lineage>
        <taxon>Archaea</taxon>
        <taxon>Methanobacteriati</taxon>
        <taxon>Methanobacteriota</taxon>
        <taxon>Stenosarchaea group</taxon>
        <taxon>Methanomicrobia</taxon>
        <taxon>Methanocellales</taxon>
        <taxon>Methanocellaceae</taxon>
        <taxon>Methanooceanicella</taxon>
    </lineage>
</organism>
<dbReference type="Gene3D" id="3.40.50.300">
    <property type="entry name" value="P-loop containing nucleotide triphosphate hydrolases"/>
    <property type="match status" value="1"/>
</dbReference>
<dbReference type="InterPro" id="IPR003593">
    <property type="entry name" value="AAA+_ATPase"/>
</dbReference>
<dbReference type="GO" id="GO:0005524">
    <property type="term" value="F:ATP binding"/>
    <property type="evidence" value="ECO:0007669"/>
    <property type="project" value="InterPro"/>
</dbReference>
<gene>
    <name evidence="2" type="ORF">CUJ83_11720</name>
</gene>